<keyword evidence="8" id="KW-0675">Receptor</keyword>
<accession>A0A0U5AZT6</accession>
<dbReference type="InterPro" id="IPR039426">
    <property type="entry name" value="TonB-dep_rcpt-like"/>
</dbReference>
<keyword evidence="3 10" id="KW-1134">Transmembrane beta strand</keyword>
<dbReference type="GO" id="GO:0009279">
    <property type="term" value="C:cell outer membrane"/>
    <property type="evidence" value="ECO:0007669"/>
    <property type="project" value="UniProtKB-SubCell"/>
</dbReference>
<dbReference type="GO" id="GO:0044718">
    <property type="term" value="P:siderophore transmembrane transport"/>
    <property type="evidence" value="ECO:0007669"/>
    <property type="project" value="TreeGrafter"/>
</dbReference>
<dbReference type="Pfam" id="PF00593">
    <property type="entry name" value="TonB_dep_Rec_b-barrel"/>
    <property type="match status" value="1"/>
</dbReference>
<dbReference type="RefSeq" id="WP_068516002.1">
    <property type="nucleotide sequence ID" value="NZ_AP014945.1"/>
</dbReference>
<reference evidence="15" key="2">
    <citation type="journal article" date="2016" name="Int. J. Syst. Evol. Microbiol.">
        <title>Caldimicrobium thiodismutans sp. nov., a sulfur-disproportionating bacterium isolated from a hot spring.</title>
        <authorList>
            <person name="Kojima H."/>
            <person name="Umezawa K."/>
            <person name="Fukui M."/>
        </authorList>
    </citation>
    <scope>NUCLEOTIDE SEQUENCE [LARGE SCALE GENOMIC DNA]</scope>
    <source>
        <strain evidence="15">TF1</strain>
    </source>
</reference>
<evidence type="ECO:0000256" key="3">
    <source>
        <dbReference type="ARBA" id="ARBA00022452"/>
    </source>
</evidence>
<dbReference type="KEGG" id="cthi:THC_1655"/>
<evidence type="ECO:0000256" key="10">
    <source>
        <dbReference type="PROSITE-ProRule" id="PRU01360"/>
    </source>
</evidence>
<organism evidence="14 15">
    <name type="scientific">Caldimicrobium thiodismutans</name>
    <dbReference type="NCBI Taxonomy" id="1653476"/>
    <lineage>
        <taxon>Bacteria</taxon>
        <taxon>Pseudomonadati</taxon>
        <taxon>Thermodesulfobacteriota</taxon>
        <taxon>Thermodesulfobacteria</taxon>
        <taxon>Thermodesulfobacteriales</taxon>
        <taxon>Thermodesulfobacteriaceae</taxon>
        <taxon>Caldimicrobium</taxon>
    </lineage>
</organism>
<dbReference type="PANTHER" id="PTHR30069">
    <property type="entry name" value="TONB-DEPENDENT OUTER MEMBRANE RECEPTOR"/>
    <property type="match status" value="1"/>
</dbReference>
<comment type="similarity">
    <text evidence="10 11">Belongs to the TonB-dependent receptor family.</text>
</comment>
<keyword evidence="4 10" id="KW-0812">Transmembrane</keyword>
<keyword evidence="6 11" id="KW-0798">TonB box</keyword>
<evidence type="ECO:0000313" key="15">
    <source>
        <dbReference type="Proteomes" id="UP000068196"/>
    </source>
</evidence>
<evidence type="ECO:0000256" key="5">
    <source>
        <dbReference type="ARBA" id="ARBA00022729"/>
    </source>
</evidence>
<dbReference type="AlphaFoldDB" id="A0A0U5AZT6"/>
<dbReference type="InterPro" id="IPR000531">
    <property type="entry name" value="Beta-barrel_TonB"/>
</dbReference>
<dbReference type="InterPro" id="IPR036942">
    <property type="entry name" value="Beta-barrel_TonB_sf"/>
</dbReference>
<dbReference type="Proteomes" id="UP000068196">
    <property type="component" value="Chromosome"/>
</dbReference>
<evidence type="ECO:0000256" key="1">
    <source>
        <dbReference type="ARBA" id="ARBA00004571"/>
    </source>
</evidence>
<evidence type="ECO:0008006" key="16">
    <source>
        <dbReference type="Google" id="ProtNLM"/>
    </source>
</evidence>
<keyword evidence="7 10" id="KW-0472">Membrane</keyword>
<dbReference type="PANTHER" id="PTHR30069:SF29">
    <property type="entry name" value="HEMOGLOBIN AND HEMOGLOBIN-HAPTOGLOBIN-BINDING PROTEIN 1-RELATED"/>
    <property type="match status" value="1"/>
</dbReference>
<reference evidence="14 15" key="1">
    <citation type="journal article" date="2016" name="Int. J. Syst. Evol. Microbiol.">
        <title>Caldimicrobium thiodismutans sp. nov., a sulfur-disproportionating bacterium isolated from a hot spring, and emended description of the genus Caldimicrobium.</title>
        <authorList>
            <person name="Kojima H."/>
            <person name="Umezawa K."/>
            <person name="Fukui M."/>
        </authorList>
    </citation>
    <scope>NUCLEOTIDE SEQUENCE [LARGE SCALE GENOMIC DNA]</scope>
    <source>
        <strain evidence="14 15">TF1</strain>
    </source>
</reference>
<keyword evidence="2 10" id="KW-0813">Transport</keyword>
<name>A0A0U5AZT6_9BACT</name>
<evidence type="ECO:0000256" key="11">
    <source>
        <dbReference type="RuleBase" id="RU003357"/>
    </source>
</evidence>
<dbReference type="PROSITE" id="PS52016">
    <property type="entry name" value="TONB_DEPENDENT_REC_3"/>
    <property type="match status" value="1"/>
</dbReference>
<keyword evidence="15" id="KW-1185">Reference proteome</keyword>
<protein>
    <recommendedName>
        <fullName evidence="16">TonB-dependent receptor</fullName>
    </recommendedName>
</protein>
<dbReference type="SUPFAM" id="SSF56935">
    <property type="entry name" value="Porins"/>
    <property type="match status" value="1"/>
</dbReference>
<evidence type="ECO:0000256" key="6">
    <source>
        <dbReference type="ARBA" id="ARBA00023077"/>
    </source>
</evidence>
<dbReference type="InterPro" id="IPR012910">
    <property type="entry name" value="Plug_dom"/>
</dbReference>
<evidence type="ECO:0000259" key="13">
    <source>
        <dbReference type="Pfam" id="PF07715"/>
    </source>
</evidence>
<feature type="domain" description="TonB-dependent receptor plug" evidence="13">
    <location>
        <begin position="84"/>
        <end position="154"/>
    </location>
</feature>
<dbReference type="Gene3D" id="2.170.130.10">
    <property type="entry name" value="TonB-dependent receptor, plug domain"/>
    <property type="match status" value="1"/>
</dbReference>
<evidence type="ECO:0000313" key="14">
    <source>
        <dbReference type="EMBL" id="BAU24015.1"/>
    </source>
</evidence>
<evidence type="ECO:0000256" key="7">
    <source>
        <dbReference type="ARBA" id="ARBA00023136"/>
    </source>
</evidence>
<evidence type="ECO:0000256" key="9">
    <source>
        <dbReference type="ARBA" id="ARBA00023237"/>
    </source>
</evidence>
<evidence type="ECO:0000256" key="4">
    <source>
        <dbReference type="ARBA" id="ARBA00022692"/>
    </source>
</evidence>
<dbReference type="GO" id="GO:0015344">
    <property type="term" value="F:siderophore uptake transmembrane transporter activity"/>
    <property type="evidence" value="ECO:0007669"/>
    <property type="project" value="TreeGrafter"/>
</dbReference>
<sequence>MRIGIKDSGGVKNFSFWWLLGGAVFLSGQGEALSQSEIELKEVEITAPAVKEPPERLSQEVRILSGKLLESLGTSIYSSLDLRERGGFGVQEDLSIRGTTFEQNLVLFEGIRVSDLQTGHHLMNLPFTTKNLSALEILPGGASPLYGAGGFGGALNFLLKPSQRGINFSADLGSYDFKSVYLQGGFPIGNRTFSLTLDSKKSNGFIENRDFDLRSFNLYTKDKEMTLFYGFTEKDFGARNFYTPRFDNEFEETRTHLFLIKKSLVLNNLFLEPALLYRKNYDYYILDRQKPSFYQNQHQTYLYRINIPGALETERALYLFGIETGYERLKSSRLGEYLRRNLSFYTGVKPKISERWHPSLQLRYDLNVEEKDFLSLGSGLAYNLKPGLKLRTAFNYSYRLPSVTELRYQSLGIKGNPDLSVEKSLNLEGGFDFQRHDLTLSGTLFFRKGDNLIDWIFNGTSSSAENTDVKTLGFILHTEKSWKGHTFLFSYTYLNQKGRDIEKSRYYGNYLRHGASLGGIWRLPRETNLNLLLQYQKRLNQRGIYVLDFEWEKPVGKNLKFAIWGKNLLDEKYYEIFYPEAKKGVSGIPQWFGIRVEGGF</sequence>
<gene>
    <name evidence="14" type="ORF">THC_1655</name>
</gene>
<dbReference type="Pfam" id="PF07715">
    <property type="entry name" value="Plug"/>
    <property type="match status" value="1"/>
</dbReference>
<comment type="subcellular location">
    <subcellularLocation>
        <location evidence="1 10">Cell outer membrane</location>
        <topology evidence="1 10">Multi-pass membrane protein</topology>
    </subcellularLocation>
</comment>
<proteinExistence type="inferred from homology"/>
<evidence type="ECO:0000259" key="12">
    <source>
        <dbReference type="Pfam" id="PF00593"/>
    </source>
</evidence>
<dbReference type="Gene3D" id="2.40.170.20">
    <property type="entry name" value="TonB-dependent receptor, beta-barrel domain"/>
    <property type="match status" value="1"/>
</dbReference>
<dbReference type="EMBL" id="AP014945">
    <property type="protein sequence ID" value="BAU24015.1"/>
    <property type="molecule type" value="Genomic_DNA"/>
</dbReference>
<dbReference type="InterPro" id="IPR037066">
    <property type="entry name" value="Plug_dom_sf"/>
</dbReference>
<evidence type="ECO:0000256" key="2">
    <source>
        <dbReference type="ARBA" id="ARBA00022448"/>
    </source>
</evidence>
<feature type="domain" description="TonB-dependent receptor-like beta-barrel" evidence="12">
    <location>
        <begin position="161"/>
        <end position="530"/>
    </location>
</feature>
<evidence type="ECO:0000256" key="8">
    <source>
        <dbReference type="ARBA" id="ARBA00023170"/>
    </source>
</evidence>
<keyword evidence="5" id="KW-0732">Signal</keyword>
<keyword evidence="9 10" id="KW-0998">Cell outer membrane</keyword>
<dbReference type="STRING" id="1653476.THC_1655"/>